<dbReference type="PANTHER" id="PTHR47506">
    <property type="entry name" value="TRANSCRIPTIONAL REGULATORY PROTEIN"/>
    <property type="match status" value="1"/>
</dbReference>
<dbReference type="PRINTS" id="PR00455">
    <property type="entry name" value="HTHTETR"/>
</dbReference>
<dbReference type="EMBL" id="FONR01000028">
    <property type="protein sequence ID" value="SFG78248.1"/>
    <property type="molecule type" value="Genomic_DNA"/>
</dbReference>
<dbReference type="InterPro" id="IPR009057">
    <property type="entry name" value="Homeodomain-like_sf"/>
</dbReference>
<evidence type="ECO:0000313" key="7">
    <source>
        <dbReference type="EMBL" id="SFG78248.1"/>
    </source>
</evidence>
<feature type="compositionally biased region" description="Polar residues" evidence="5">
    <location>
        <begin position="37"/>
        <end position="48"/>
    </location>
</feature>
<dbReference type="SUPFAM" id="SSF46689">
    <property type="entry name" value="Homeodomain-like"/>
    <property type="match status" value="1"/>
</dbReference>
<evidence type="ECO:0000256" key="2">
    <source>
        <dbReference type="ARBA" id="ARBA00023125"/>
    </source>
</evidence>
<proteinExistence type="predicted"/>
<evidence type="ECO:0000256" key="4">
    <source>
        <dbReference type="PROSITE-ProRule" id="PRU00335"/>
    </source>
</evidence>
<dbReference type="InterPro" id="IPR036271">
    <property type="entry name" value="Tet_transcr_reg_TetR-rel_C_sf"/>
</dbReference>
<dbReference type="Pfam" id="PF00440">
    <property type="entry name" value="TetR_N"/>
    <property type="match status" value="1"/>
</dbReference>
<keyword evidence="1" id="KW-0805">Transcription regulation</keyword>
<organism evidence="7 8">
    <name type="scientific">Streptomyces mirabilis</name>
    <dbReference type="NCBI Taxonomy" id="68239"/>
    <lineage>
        <taxon>Bacteria</taxon>
        <taxon>Bacillati</taxon>
        <taxon>Actinomycetota</taxon>
        <taxon>Actinomycetes</taxon>
        <taxon>Kitasatosporales</taxon>
        <taxon>Streptomycetaceae</taxon>
        <taxon>Streptomyces</taxon>
    </lineage>
</organism>
<evidence type="ECO:0000256" key="3">
    <source>
        <dbReference type="ARBA" id="ARBA00023163"/>
    </source>
</evidence>
<feature type="region of interest" description="Disordered" evidence="5">
    <location>
        <begin position="1"/>
        <end position="62"/>
    </location>
</feature>
<evidence type="ECO:0000256" key="5">
    <source>
        <dbReference type="SAM" id="MobiDB-lite"/>
    </source>
</evidence>
<evidence type="ECO:0000259" key="6">
    <source>
        <dbReference type="PROSITE" id="PS50977"/>
    </source>
</evidence>
<evidence type="ECO:0000256" key="1">
    <source>
        <dbReference type="ARBA" id="ARBA00023015"/>
    </source>
</evidence>
<keyword evidence="3" id="KW-0804">Transcription</keyword>
<dbReference type="GO" id="GO:0003677">
    <property type="term" value="F:DNA binding"/>
    <property type="evidence" value="ECO:0007669"/>
    <property type="project" value="UniProtKB-UniRule"/>
</dbReference>
<feature type="compositionally biased region" description="Basic and acidic residues" evidence="5">
    <location>
        <begin position="49"/>
        <end position="62"/>
    </location>
</feature>
<sequence>MNGHAAAGRTGWREDGRAGGPYGGRGRSKQGRGHNGEVSSTGQKTTDSTSRETKSEGELPPRERLVRAASRLFYYEGVRAIGVERLIAEAGVTKATFYRHFASKDDLVVAYLLTKDAYYKEVAEPLAAGHPPAEAIDLIFEAIAEHARERGFRGSPFMNAAAEYPDADHPVRGLVTSHRNWIRTLLQDLLTRLGHADPESAAGALLMLYDGAMAAGYLDDSTAAHKTLLNAVRLIRSDG</sequence>
<dbReference type="PANTHER" id="PTHR47506:SF1">
    <property type="entry name" value="HTH-TYPE TRANSCRIPTIONAL REGULATOR YJDC"/>
    <property type="match status" value="1"/>
</dbReference>
<dbReference type="SUPFAM" id="SSF48498">
    <property type="entry name" value="Tetracyclin repressor-like, C-terminal domain"/>
    <property type="match status" value="1"/>
</dbReference>
<evidence type="ECO:0000313" key="8">
    <source>
        <dbReference type="Proteomes" id="UP000181942"/>
    </source>
</evidence>
<reference evidence="7 8" key="1">
    <citation type="submission" date="2016-10" db="EMBL/GenBank/DDBJ databases">
        <authorList>
            <person name="de Groot N.N."/>
        </authorList>
    </citation>
    <scope>NUCLEOTIDE SEQUENCE [LARGE SCALE GENOMIC DNA]</scope>
    <source>
        <strain evidence="7 8">OK461</strain>
    </source>
</reference>
<accession>A0A1I2UMI6</accession>
<dbReference type="AlphaFoldDB" id="A0A1I2UMI6"/>
<feature type="domain" description="HTH tetR-type" evidence="6">
    <location>
        <begin position="59"/>
        <end position="119"/>
    </location>
</feature>
<name>A0A1I2UMI6_9ACTN</name>
<feature type="DNA-binding region" description="H-T-H motif" evidence="4">
    <location>
        <begin position="82"/>
        <end position="101"/>
    </location>
</feature>
<gene>
    <name evidence="7" type="ORF">SAMN02787118_12889</name>
</gene>
<protein>
    <submittedName>
        <fullName evidence="7">Transcriptional regulator, TetR family</fullName>
    </submittedName>
</protein>
<dbReference type="Proteomes" id="UP000181942">
    <property type="component" value="Unassembled WGS sequence"/>
</dbReference>
<dbReference type="Gene3D" id="1.10.357.10">
    <property type="entry name" value="Tetracycline Repressor, domain 2"/>
    <property type="match status" value="1"/>
</dbReference>
<dbReference type="PROSITE" id="PS50977">
    <property type="entry name" value="HTH_TETR_2"/>
    <property type="match status" value="1"/>
</dbReference>
<keyword evidence="2 4" id="KW-0238">DNA-binding</keyword>
<dbReference type="OrthoDB" id="4214267at2"/>
<dbReference type="InterPro" id="IPR001647">
    <property type="entry name" value="HTH_TetR"/>
</dbReference>